<keyword evidence="1" id="KW-0175">Coiled coil</keyword>
<protein>
    <recommendedName>
        <fullName evidence="5">Sulfotransferase</fullName>
    </recommendedName>
</protein>
<sequence>MEPFKLAKFCVLVLLTWESSARKVTEQSDKKHLVTMVHPKPHQAAIVLYGNEGSGQGEAERETVMLNSHMAWCRSGLQNTLVPSVFVLVDQASMRRGTWGFTLNALANNVETVTSLVKAQSEIIENLSHQVTSVTKGTGNEVKFKQIFKKIANQSSLIQSITKKLNQTIKHVDELAGVWSETTVTVRKDLKSLAEENKENEEEIEEMEHEVMARIKKLENEVNTLRVSVNYAKERSEGSREGELIRNNDDSVRVRQKYDENFKDFEAPRKPDKEEHLDVGRESKKKRENLIIVTHGRSGSTFIGNIFNHHPNVFYLFEPYQTVERLHGAVATGDRDYQGKAFEWMKGILQCDFVSTKHVQDLERYYRRRYRKNYNPIKSISLLSPPFCPYNTTHSSWSAESCPPMDKETLEATCKSKYNITVLKPLIGRMPNENVKQLLSVCDNDRINCKFLFLVRDPRGIIPSSKAFGFFKDDDDSLLGTHEWSKKICSATEINLNLFRSMSSDEKKRFMLLRYEDLAKDPLKTLPSLLKFAGLPDDKNLRKWLDLASHRPETESERKAAAWRQDSWEGAERWRWLVESDVISVIEKYCSHVMSVLGYKAVGGSHYLQTNLAVKLLEDSYEALRWF</sequence>
<accession>A0ABN8NTK0</accession>
<dbReference type="EMBL" id="CALNXK010000034">
    <property type="protein sequence ID" value="CAH3120123.1"/>
    <property type="molecule type" value="Genomic_DNA"/>
</dbReference>
<dbReference type="PANTHER" id="PTHR10704:SF44">
    <property type="entry name" value="LD35051P-RELATED"/>
    <property type="match status" value="1"/>
</dbReference>
<name>A0ABN8NTK0_9CNID</name>
<feature type="coiled-coil region" evidence="1">
    <location>
        <begin position="187"/>
        <end position="235"/>
    </location>
</feature>
<feature type="signal peptide" evidence="2">
    <location>
        <begin position="1"/>
        <end position="21"/>
    </location>
</feature>
<proteinExistence type="predicted"/>
<dbReference type="InterPro" id="IPR051135">
    <property type="entry name" value="Gal/GlcNAc/GalNAc_ST"/>
</dbReference>
<reference evidence="3 4" key="1">
    <citation type="submission" date="2022-05" db="EMBL/GenBank/DDBJ databases">
        <authorList>
            <consortium name="Genoscope - CEA"/>
            <person name="William W."/>
        </authorList>
    </citation>
    <scope>NUCLEOTIDE SEQUENCE [LARGE SCALE GENOMIC DNA]</scope>
</reference>
<dbReference type="Proteomes" id="UP001159405">
    <property type="component" value="Unassembled WGS sequence"/>
</dbReference>
<dbReference type="SUPFAM" id="SSF52540">
    <property type="entry name" value="P-loop containing nucleoside triphosphate hydrolases"/>
    <property type="match status" value="1"/>
</dbReference>
<dbReference type="PANTHER" id="PTHR10704">
    <property type="entry name" value="CARBOHYDRATE SULFOTRANSFERASE"/>
    <property type="match status" value="1"/>
</dbReference>
<gene>
    <name evidence="3" type="ORF">PLOB_00027754</name>
</gene>
<evidence type="ECO:0008006" key="5">
    <source>
        <dbReference type="Google" id="ProtNLM"/>
    </source>
</evidence>
<evidence type="ECO:0000313" key="3">
    <source>
        <dbReference type="EMBL" id="CAH3120123.1"/>
    </source>
</evidence>
<dbReference type="InterPro" id="IPR027417">
    <property type="entry name" value="P-loop_NTPase"/>
</dbReference>
<organism evidence="3 4">
    <name type="scientific">Porites lobata</name>
    <dbReference type="NCBI Taxonomy" id="104759"/>
    <lineage>
        <taxon>Eukaryota</taxon>
        <taxon>Metazoa</taxon>
        <taxon>Cnidaria</taxon>
        <taxon>Anthozoa</taxon>
        <taxon>Hexacorallia</taxon>
        <taxon>Scleractinia</taxon>
        <taxon>Fungiina</taxon>
        <taxon>Poritidae</taxon>
        <taxon>Porites</taxon>
    </lineage>
</organism>
<dbReference type="Gene3D" id="3.40.50.300">
    <property type="entry name" value="P-loop containing nucleotide triphosphate hydrolases"/>
    <property type="match status" value="1"/>
</dbReference>
<keyword evidence="2" id="KW-0732">Signal</keyword>
<comment type="caution">
    <text evidence="3">The sequence shown here is derived from an EMBL/GenBank/DDBJ whole genome shotgun (WGS) entry which is preliminary data.</text>
</comment>
<keyword evidence="4" id="KW-1185">Reference proteome</keyword>
<evidence type="ECO:0000313" key="4">
    <source>
        <dbReference type="Proteomes" id="UP001159405"/>
    </source>
</evidence>
<evidence type="ECO:0000256" key="1">
    <source>
        <dbReference type="SAM" id="Coils"/>
    </source>
</evidence>
<feature type="chain" id="PRO_5046967546" description="Sulfotransferase" evidence="2">
    <location>
        <begin position="22"/>
        <end position="627"/>
    </location>
</feature>
<dbReference type="Pfam" id="PF13469">
    <property type="entry name" value="Sulfotransfer_3"/>
    <property type="match status" value="1"/>
</dbReference>
<evidence type="ECO:0000256" key="2">
    <source>
        <dbReference type="SAM" id="SignalP"/>
    </source>
</evidence>